<evidence type="ECO:0000313" key="1">
    <source>
        <dbReference type="EMBL" id="GFQ96238.1"/>
    </source>
</evidence>
<comment type="caution">
    <text evidence="1">The sequence shown here is derived from an EMBL/GenBank/DDBJ whole genome shotgun (WGS) entry which is preliminary data.</text>
</comment>
<gene>
    <name evidence="1" type="ORF">TNCT_102171</name>
</gene>
<protein>
    <submittedName>
        <fullName evidence="1">Uncharacterized protein</fullName>
    </submittedName>
</protein>
<proteinExistence type="predicted"/>
<sequence>MVIEAAVRAAIESPKMSHTCSKELWKEGMSHCPEGDSSLKRTRPKDHVLDKCFRHYTKLFFLRFTVKEM</sequence>
<reference evidence="1" key="1">
    <citation type="submission" date="2020-07" db="EMBL/GenBank/DDBJ databases">
        <title>Multicomponent nature underlies the extraordinary mechanical properties of spider dragline silk.</title>
        <authorList>
            <person name="Kono N."/>
            <person name="Nakamura H."/>
            <person name="Mori M."/>
            <person name="Yoshida Y."/>
            <person name="Ohtoshi R."/>
            <person name="Malay A.D."/>
            <person name="Moran D.A.P."/>
            <person name="Tomita M."/>
            <person name="Numata K."/>
            <person name="Arakawa K."/>
        </authorList>
    </citation>
    <scope>NUCLEOTIDE SEQUENCE</scope>
</reference>
<dbReference type="EMBL" id="BMAO01014648">
    <property type="protein sequence ID" value="GFQ96238.1"/>
    <property type="molecule type" value="Genomic_DNA"/>
</dbReference>
<evidence type="ECO:0000313" key="2">
    <source>
        <dbReference type="Proteomes" id="UP000887116"/>
    </source>
</evidence>
<organism evidence="1 2">
    <name type="scientific">Trichonephila clavata</name>
    <name type="common">Joro spider</name>
    <name type="synonym">Nephila clavata</name>
    <dbReference type="NCBI Taxonomy" id="2740835"/>
    <lineage>
        <taxon>Eukaryota</taxon>
        <taxon>Metazoa</taxon>
        <taxon>Ecdysozoa</taxon>
        <taxon>Arthropoda</taxon>
        <taxon>Chelicerata</taxon>
        <taxon>Arachnida</taxon>
        <taxon>Araneae</taxon>
        <taxon>Araneomorphae</taxon>
        <taxon>Entelegynae</taxon>
        <taxon>Araneoidea</taxon>
        <taxon>Nephilidae</taxon>
        <taxon>Trichonephila</taxon>
    </lineage>
</organism>
<accession>A0A8X6H4U2</accession>
<dbReference type="Proteomes" id="UP000887116">
    <property type="component" value="Unassembled WGS sequence"/>
</dbReference>
<name>A0A8X6H4U2_TRICU</name>
<dbReference type="AlphaFoldDB" id="A0A8X6H4U2"/>
<keyword evidence="2" id="KW-1185">Reference proteome</keyword>